<keyword evidence="5 11" id="KW-0812">Transmembrane</keyword>
<dbReference type="SUPFAM" id="SSF52540">
    <property type="entry name" value="P-loop containing nucleoside triphosphate hydrolases"/>
    <property type="match status" value="1"/>
</dbReference>
<evidence type="ECO:0000256" key="6">
    <source>
        <dbReference type="ARBA" id="ARBA00022741"/>
    </source>
</evidence>
<dbReference type="NCBIfam" id="TIGR00437">
    <property type="entry name" value="feoB"/>
    <property type="match status" value="1"/>
</dbReference>
<evidence type="ECO:0000256" key="3">
    <source>
        <dbReference type="ARBA" id="ARBA00022448"/>
    </source>
</evidence>
<comment type="subcellular location">
    <subcellularLocation>
        <location evidence="2 11">Cell membrane</location>
        <topology evidence="2 11">Multi-pass membrane protein</topology>
    </subcellularLocation>
</comment>
<evidence type="ECO:0000256" key="2">
    <source>
        <dbReference type="ARBA" id="ARBA00004651"/>
    </source>
</evidence>
<comment type="caution">
    <text evidence="11">Lacks conserved residue(s) required for the propagation of feature annotation.</text>
</comment>
<keyword evidence="3 11" id="KW-0813">Transport</keyword>
<comment type="caution">
    <text evidence="13">The sequence shown here is derived from an EMBL/GenBank/DDBJ whole genome shotgun (WGS) entry which is preliminary data.</text>
</comment>
<organism evidence="13 14">
    <name type="scientific">Sellimonas caecigallum</name>
    <dbReference type="NCBI Taxonomy" id="2592333"/>
    <lineage>
        <taxon>Bacteria</taxon>
        <taxon>Bacillati</taxon>
        <taxon>Bacillota</taxon>
        <taxon>Clostridia</taxon>
        <taxon>Lachnospirales</taxon>
        <taxon>Lachnospiraceae</taxon>
        <taxon>Sellimonas</taxon>
    </lineage>
</organism>
<evidence type="ECO:0000256" key="11">
    <source>
        <dbReference type="RuleBase" id="RU362098"/>
    </source>
</evidence>
<proteinExistence type="inferred from homology"/>
<dbReference type="InterPro" id="IPR030389">
    <property type="entry name" value="G_FEOB_dom"/>
</dbReference>
<dbReference type="Proteomes" id="UP000779049">
    <property type="component" value="Unassembled WGS sequence"/>
</dbReference>
<feature type="transmembrane region" description="Helical" evidence="11">
    <location>
        <begin position="529"/>
        <end position="551"/>
    </location>
</feature>
<evidence type="ECO:0000259" key="12">
    <source>
        <dbReference type="PROSITE" id="PS51711"/>
    </source>
</evidence>
<feature type="transmembrane region" description="Helical" evidence="11">
    <location>
        <begin position="287"/>
        <end position="311"/>
    </location>
</feature>
<keyword evidence="11" id="KW-0408">Iron</keyword>
<dbReference type="Pfam" id="PF02421">
    <property type="entry name" value="FeoB_N"/>
    <property type="match status" value="1"/>
</dbReference>
<dbReference type="Gene3D" id="3.40.50.300">
    <property type="entry name" value="P-loop containing nucleotide triphosphate hydrolases"/>
    <property type="match status" value="1"/>
</dbReference>
<evidence type="ECO:0000256" key="9">
    <source>
        <dbReference type="ARBA" id="ARBA00023136"/>
    </source>
</evidence>
<evidence type="ECO:0000256" key="5">
    <source>
        <dbReference type="ARBA" id="ARBA00022692"/>
    </source>
</evidence>
<keyword evidence="8 11" id="KW-0342">GTP-binding</keyword>
<evidence type="ECO:0000256" key="1">
    <source>
        <dbReference type="ARBA" id="ARBA00003926"/>
    </source>
</evidence>
<evidence type="ECO:0000256" key="8">
    <source>
        <dbReference type="ARBA" id="ARBA00023134"/>
    </source>
</evidence>
<gene>
    <name evidence="13" type="primary">feoB</name>
    <name evidence="13" type="ORF">FLB61_02970</name>
</gene>
<dbReference type="Pfam" id="PF07670">
    <property type="entry name" value="Gate"/>
    <property type="match status" value="2"/>
</dbReference>
<evidence type="ECO:0000313" key="14">
    <source>
        <dbReference type="Proteomes" id="UP000779049"/>
    </source>
</evidence>
<dbReference type="InterPro" id="IPR050860">
    <property type="entry name" value="FeoB_GTPase"/>
</dbReference>
<keyword evidence="11" id="KW-0410">Iron transport</keyword>
<dbReference type="EMBL" id="VIRV01000002">
    <property type="protein sequence ID" value="MBY0758070.1"/>
    <property type="molecule type" value="Genomic_DNA"/>
</dbReference>
<dbReference type="Pfam" id="PF17910">
    <property type="entry name" value="FeoB_Cyto"/>
    <property type="match status" value="1"/>
</dbReference>
<sequence>MERTIALAGNPNVGKSTVFNALTGMKQHTGNWPGKTVATASGTCMWDGCLYRLVDLPGCYSLLAHSEEEEVARDFICFSHPDAVVAVCDATCLERNLNLVLQILEITDRVVLCVNLQDEAEKKKIRIHLSLLSERLGIPVVGTSARDGKGLADIFHALSDLERQPYFRQITRYPDILESAIQEMEKTAADFLPDPSIARWCAVRLLESDGYFPDAPKDEKGTPLPEIPQIRRKLSALSVSLSPQGWNAEKIRDCIAETFIKRAETLCRECVRFEDPQYAKKDRKLDFLFTSKATGFPIMLLFLFLLFWITVNGANLPSSLLSDVLFSVEDWLYDTARSLGIPETVYAPLIFGIYRVLAWVISVMLPPMAIFFPLFTLLEDFGYLPRVAFNLDRCFQKCHACGKQALTMCMGLGCNAVGVTGCRIIDSPRERMIAVLTNSLVPCNGRFPMILAVITMFLAGNTEGFAASFLPAFFLSLVIVLGIVMTLLASRFLSGTLLKGMPSSFTLELPPFRRPQFGKVIVRSVLDRTVFVLGRAVITAAPAGLLIWIMANVTVGDVPILTYCTDFLDPFARMLGLDGVILMSFILGMPANEIVLPIMLMTYLSQGTLTELADLQVMKSLLVENGWTWITAVCVILFSLMHWPCTTTCLTIRKETKSTKWMFLSILLPAAMGMVSCFVFATAARFFSGMF</sequence>
<dbReference type="InterPro" id="IPR027417">
    <property type="entry name" value="P-loop_NTPase"/>
</dbReference>
<dbReference type="RefSeq" id="WP_221919358.1">
    <property type="nucleotide sequence ID" value="NZ_CP173660.1"/>
</dbReference>
<feature type="transmembrane region" description="Helical" evidence="11">
    <location>
        <begin position="356"/>
        <end position="378"/>
    </location>
</feature>
<dbReference type="InterPro" id="IPR003373">
    <property type="entry name" value="Fe2_transport_prot-B"/>
</dbReference>
<reference evidence="13 14" key="1">
    <citation type="journal article" date="2020" name="New Microbes New Infect">
        <title>Sellimonas caecigallum sp. nov., description and genome sequence of a new member of the Sellimonas genus isolated from the cecum of feral chicken.</title>
        <authorList>
            <person name="Wongkuna S."/>
            <person name="Ghimire S."/>
            <person name="Antony L."/>
            <person name="Chankhamhaengdecha S."/>
            <person name="Janvilisri T."/>
            <person name="Scaria J."/>
        </authorList>
    </citation>
    <scope>NUCLEOTIDE SEQUENCE [LARGE SCALE GENOMIC DNA]</scope>
    <source>
        <strain evidence="13 14">SW451</strain>
    </source>
</reference>
<name>A0ABS7L4Y6_9FIRM</name>
<evidence type="ECO:0000256" key="7">
    <source>
        <dbReference type="ARBA" id="ARBA00022989"/>
    </source>
</evidence>
<keyword evidence="7 11" id="KW-1133">Transmembrane helix</keyword>
<feature type="transmembrane region" description="Helical" evidence="11">
    <location>
        <begin position="580"/>
        <end position="600"/>
    </location>
</feature>
<keyword evidence="9 11" id="KW-0472">Membrane</keyword>
<dbReference type="InterPro" id="IPR011642">
    <property type="entry name" value="Gate_dom"/>
</dbReference>
<keyword evidence="6" id="KW-0547">Nucleotide-binding</keyword>
<feature type="transmembrane region" description="Helical" evidence="11">
    <location>
        <begin position="465"/>
        <end position="489"/>
    </location>
</feature>
<dbReference type="InterPro" id="IPR041069">
    <property type="entry name" value="FeoB_Cyto"/>
</dbReference>
<keyword evidence="11" id="KW-0406">Ion transport</keyword>
<dbReference type="PROSITE" id="PS51711">
    <property type="entry name" value="G_FEOB"/>
    <property type="match status" value="1"/>
</dbReference>
<evidence type="ECO:0000256" key="4">
    <source>
        <dbReference type="ARBA" id="ARBA00022475"/>
    </source>
</evidence>
<evidence type="ECO:0000313" key="13">
    <source>
        <dbReference type="EMBL" id="MBY0758070.1"/>
    </source>
</evidence>
<dbReference type="PANTHER" id="PTHR43185:SF2">
    <property type="entry name" value="FERROUS IRON TRANSPORT PROTEIN B"/>
    <property type="match status" value="1"/>
</dbReference>
<feature type="transmembrane region" description="Helical" evidence="11">
    <location>
        <begin position="433"/>
        <end position="459"/>
    </location>
</feature>
<dbReference type="PANTHER" id="PTHR43185">
    <property type="entry name" value="FERROUS IRON TRANSPORT PROTEIN B"/>
    <property type="match status" value="1"/>
</dbReference>
<comment type="function">
    <text evidence="1 11">Probable transporter of a GTP-driven Fe(2+) uptake system.</text>
</comment>
<keyword evidence="14" id="KW-1185">Reference proteome</keyword>
<evidence type="ECO:0000256" key="10">
    <source>
        <dbReference type="NCBIfam" id="TIGR00437"/>
    </source>
</evidence>
<dbReference type="Pfam" id="PF07664">
    <property type="entry name" value="FeoB_C"/>
    <property type="match status" value="1"/>
</dbReference>
<dbReference type="CDD" id="cd01879">
    <property type="entry name" value="FeoB"/>
    <property type="match status" value="1"/>
</dbReference>
<comment type="similarity">
    <text evidence="11">Belongs to the TRAFAC class TrmE-Era-EngA-EngB-Septin-like GTPase superfamily. FeoB GTPase (TC 9.A.8) family.</text>
</comment>
<feature type="domain" description="FeoB-type G" evidence="12">
    <location>
        <begin position="2"/>
        <end position="164"/>
    </location>
</feature>
<accession>A0ABS7L4Y6</accession>
<protein>
    <recommendedName>
        <fullName evidence="10 11">Ferrous iron transport protein B</fullName>
    </recommendedName>
</protein>
<feature type="transmembrane region" description="Helical" evidence="11">
    <location>
        <begin position="661"/>
        <end position="687"/>
    </location>
</feature>
<dbReference type="InterPro" id="IPR011640">
    <property type="entry name" value="Fe2_transport_prot_B_C"/>
</dbReference>
<keyword evidence="4" id="KW-1003">Cell membrane</keyword>